<dbReference type="AlphaFoldDB" id="F0ZG13"/>
<dbReference type="InParanoid" id="F0ZG13"/>
<sequence>MAIAIFIYYRQNKNPTPSPKDTQKYIYCFINLYLYCFIQSILIYQVPNQPLYLFVIFIEYLKDNNLYQYKENINSLVYNLNIFKSNRINFKTLKENINFNNLKLFTYNKYLLIYSDIIFPIIFYKLLNYYFAIYFGFLFLIIKNIDLIKYINNLNKVKNF</sequence>
<dbReference type="RefSeq" id="XP_003286341.1">
    <property type="nucleotide sequence ID" value="XM_003286293.1"/>
</dbReference>
<name>F0ZG13_DICPU</name>
<dbReference type="EMBL" id="GL871007">
    <property type="protein sequence ID" value="EGC37138.1"/>
    <property type="molecule type" value="Genomic_DNA"/>
</dbReference>
<keyword evidence="1" id="KW-0472">Membrane</keyword>
<proteinExistence type="predicted"/>
<keyword evidence="1" id="KW-1133">Transmembrane helix</keyword>
<evidence type="ECO:0000256" key="1">
    <source>
        <dbReference type="SAM" id="Phobius"/>
    </source>
</evidence>
<protein>
    <submittedName>
        <fullName evidence="2">Uncharacterized protein</fullName>
    </submittedName>
</protein>
<feature type="transmembrane region" description="Helical" evidence="1">
    <location>
        <begin position="25"/>
        <end position="44"/>
    </location>
</feature>
<keyword evidence="3" id="KW-1185">Reference proteome</keyword>
<organism evidence="2 3">
    <name type="scientific">Dictyostelium purpureum</name>
    <name type="common">Slime mold</name>
    <dbReference type="NCBI Taxonomy" id="5786"/>
    <lineage>
        <taxon>Eukaryota</taxon>
        <taxon>Amoebozoa</taxon>
        <taxon>Evosea</taxon>
        <taxon>Eumycetozoa</taxon>
        <taxon>Dictyostelia</taxon>
        <taxon>Dictyosteliales</taxon>
        <taxon>Dictyosteliaceae</taxon>
        <taxon>Dictyostelium</taxon>
    </lineage>
</organism>
<evidence type="ECO:0000313" key="3">
    <source>
        <dbReference type="Proteomes" id="UP000001064"/>
    </source>
</evidence>
<evidence type="ECO:0000313" key="2">
    <source>
        <dbReference type="EMBL" id="EGC37138.1"/>
    </source>
</evidence>
<keyword evidence="1" id="KW-0812">Transmembrane</keyword>
<dbReference type="GeneID" id="10503752"/>
<dbReference type="VEuPathDB" id="AmoebaDB:DICPUDRAFT_91691"/>
<reference evidence="3" key="1">
    <citation type="journal article" date="2011" name="Genome Biol.">
        <title>Comparative genomics of the social amoebae Dictyostelium discoideum and Dictyostelium purpureum.</title>
        <authorList>
            <consortium name="US DOE Joint Genome Institute (JGI-PGF)"/>
            <person name="Sucgang R."/>
            <person name="Kuo A."/>
            <person name="Tian X."/>
            <person name="Salerno W."/>
            <person name="Parikh A."/>
            <person name="Feasley C.L."/>
            <person name="Dalin E."/>
            <person name="Tu H."/>
            <person name="Huang E."/>
            <person name="Barry K."/>
            <person name="Lindquist E."/>
            <person name="Shapiro H."/>
            <person name="Bruce D."/>
            <person name="Schmutz J."/>
            <person name="Salamov A."/>
            <person name="Fey P."/>
            <person name="Gaudet P."/>
            <person name="Anjard C."/>
            <person name="Babu M.M."/>
            <person name="Basu S."/>
            <person name="Bushmanova Y."/>
            <person name="van der Wel H."/>
            <person name="Katoh-Kurasawa M."/>
            <person name="Dinh C."/>
            <person name="Coutinho P.M."/>
            <person name="Saito T."/>
            <person name="Elias M."/>
            <person name="Schaap P."/>
            <person name="Kay R.R."/>
            <person name="Henrissat B."/>
            <person name="Eichinger L."/>
            <person name="Rivero F."/>
            <person name="Putnam N.H."/>
            <person name="West C.M."/>
            <person name="Loomis W.F."/>
            <person name="Chisholm R.L."/>
            <person name="Shaulsky G."/>
            <person name="Strassmann J.E."/>
            <person name="Queller D.C."/>
            <person name="Kuspa A."/>
            <person name="Grigoriev I.V."/>
        </authorList>
    </citation>
    <scope>NUCLEOTIDE SEQUENCE [LARGE SCALE GENOMIC DNA]</scope>
    <source>
        <strain evidence="3">QSDP1</strain>
    </source>
</reference>
<feature type="transmembrane region" description="Helical" evidence="1">
    <location>
        <begin position="117"/>
        <end position="142"/>
    </location>
</feature>
<gene>
    <name evidence="2" type="ORF">DICPUDRAFT_91691</name>
</gene>
<accession>F0ZG13</accession>
<dbReference type="Proteomes" id="UP000001064">
    <property type="component" value="Unassembled WGS sequence"/>
</dbReference>
<dbReference type="KEGG" id="dpp:DICPUDRAFT_91691"/>